<evidence type="ECO:0000256" key="8">
    <source>
        <dbReference type="ARBA" id="ARBA00022842"/>
    </source>
</evidence>
<proteinExistence type="inferred from homology"/>
<keyword evidence="8" id="KW-0460">Magnesium</keyword>
<dbReference type="InterPro" id="IPR007066">
    <property type="entry name" value="RNA_pol_Rpb1_3"/>
</dbReference>
<dbReference type="PANTHER" id="PTHR48446:SF1">
    <property type="entry name" value="DNA-DIRECTED RNA POLYMERASE SUBUNIT BETA' N-TERMINAL SECTION"/>
    <property type="match status" value="1"/>
</dbReference>
<keyword evidence="6" id="KW-0479">Metal-binding</keyword>
<comment type="function">
    <text evidence="11">DNA-dependent RNA polymerase catalyzes the transcription of DNA into RNA using the four ribonucleoside triphosphates as substrates.</text>
</comment>
<dbReference type="Pfam" id="PF05000">
    <property type="entry name" value="RNA_pol_Rpb1_4"/>
    <property type="match status" value="1"/>
</dbReference>
<evidence type="ECO:0000256" key="3">
    <source>
        <dbReference type="ARBA" id="ARBA00022478"/>
    </source>
</evidence>
<evidence type="ECO:0000256" key="1">
    <source>
        <dbReference type="ARBA" id="ARBA00004123"/>
    </source>
</evidence>
<dbReference type="Gene3D" id="3.30.1490.180">
    <property type="entry name" value="RNA polymerase ii"/>
    <property type="match status" value="1"/>
</dbReference>
<gene>
    <name evidence="13" type="ORF">BmR1_04g06210</name>
</gene>
<keyword evidence="9 11" id="KW-0804">Transcription</keyword>
<evidence type="ECO:0000313" key="14">
    <source>
        <dbReference type="Proteomes" id="UP000002899"/>
    </source>
</evidence>
<keyword evidence="3 11" id="KW-0240">DNA-directed RNA polymerase</keyword>
<comment type="similarity">
    <text evidence="2 11">Belongs to the RNA polymerase beta' chain family.</text>
</comment>
<dbReference type="SUPFAM" id="SSF64484">
    <property type="entry name" value="beta and beta-prime subunits of DNA dependent RNA-polymerase"/>
    <property type="match status" value="1"/>
</dbReference>
<dbReference type="EMBL" id="LN871599">
    <property type="protein sequence ID" value="CCF75439.1"/>
    <property type="molecule type" value="Genomic_DNA"/>
</dbReference>
<reference evidence="13 14" key="2">
    <citation type="journal article" date="2013" name="PLoS ONE">
        <title>Whole genome mapping and re-organization of the nuclear and mitochondrial genomes of Babesia microti isolates.</title>
        <authorList>
            <person name="Cornillot E."/>
            <person name="Dassouli A."/>
            <person name="Garg A."/>
            <person name="Pachikara N."/>
            <person name="Randazzo S."/>
            <person name="Depoix D."/>
            <person name="Carcy B."/>
            <person name="Delbecq S."/>
            <person name="Frutos R."/>
            <person name="Silva J.C."/>
            <person name="Sutton R."/>
            <person name="Krause P.J."/>
            <person name="Mamoun C.B."/>
        </authorList>
    </citation>
    <scope>NUCLEOTIDE SEQUENCE [LARGE SCALE GENOMIC DNA]</scope>
    <source>
        <strain evidence="13 14">RI</strain>
    </source>
</reference>
<dbReference type="Proteomes" id="UP000002899">
    <property type="component" value="Chromosome IV"/>
</dbReference>
<dbReference type="KEGG" id="bmic:BmR1_04g06210"/>
<dbReference type="GO" id="GO:0006351">
    <property type="term" value="P:DNA-templated transcription"/>
    <property type="evidence" value="ECO:0007669"/>
    <property type="project" value="InterPro"/>
</dbReference>
<evidence type="ECO:0000256" key="4">
    <source>
        <dbReference type="ARBA" id="ARBA00022679"/>
    </source>
</evidence>
<evidence type="ECO:0000256" key="2">
    <source>
        <dbReference type="ARBA" id="ARBA00006460"/>
    </source>
</evidence>
<dbReference type="Gene3D" id="1.10.274.100">
    <property type="entry name" value="RNA polymerase Rpb1, domain 3"/>
    <property type="match status" value="1"/>
</dbReference>
<dbReference type="NCBIfam" id="NF006336">
    <property type="entry name" value="PRK08566.1"/>
    <property type="match status" value="1"/>
</dbReference>
<comment type="catalytic activity">
    <reaction evidence="11">
        <text>RNA(n) + a ribonucleoside 5'-triphosphate = RNA(n+1) + diphosphate</text>
        <dbReference type="Rhea" id="RHEA:21248"/>
        <dbReference type="Rhea" id="RHEA-COMP:14527"/>
        <dbReference type="Rhea" id="RHEA-COMP:17342"/>
        <dbReference type="ChEBI" id="CHEBI:33019"/>
        <dbReference type="ChEBI" id="CHEBI:61557"/>
        <dbReference type="ChEBI" id="CHEBI:140395"/>
        <dbReference type="EC" id="2.7.7.6"/>
    </reaction>
</comment>
<dbReference type="InterPro" id="IPR015700">
    <property type="entry name" value="RPC1"/>
</dbReference>
<dbReference type="CDD" id="cd02736">
    <property type="entry name" value="RNAP_III_Rpc1_C"/>
    <property type="match status" value="1"/>
</dbReference>
<sequence>MRKFVPIETPLVTIDSVGFSVMSNCDIAKQSEIPINNREIYYYLSNKPFPYGVLDLRLGTNRNDQKCKTCNLGLTECLGHWGYIDLHLPVFHIGFFKYTIQILSCICKKCSYLLISEDNMKRFKDQALITTDPLAKKILFKRLVAECRKVIKCPRCNSTQGSLKRIVKPTLDQFMKIRHTVKQKQGGKMQTVEEDLDPLYVKSLFKSINPAHLLVLNIDKPENLIISSIPVPPSCIRPSVTLDEHGSTEDDLTCILSDIVDLNNLIKSQCKNGFQTNQFIGNWQFMQLQCTRYINSESPAVSQLLATKNITKSSRGICQRLKGKEGRFRGNLSGKRVDFSARTVISPDPNVGIDQVVVPKYIAQRLTYPERVNTTNINILKRAVLNGPDSWPGACYVNKLDGSKCNLRYANPKNVSERLAVGDIVERHIWDGDIVLFNRQPSLHRMSIMAHRAIVMQGSTLRFNECVCSPYNADFDGDEMNLHFPQTEEARAEAFHLMGVLNNLTSPKNGEPLVAAVQDFLSASYLLTSKDYFLDKKKIFNLCCSFCDGIEHIDVPPPAIIYPIQLWTGKQVFSLLLSPNRKDRTYINLELKEREFKPYKSNTSVYGNSDVMSPSDGYVVVSNSELMCGSVGKNTLGPGKSGLIFHLLRNQGSKSTSKFLSRISKLTCRWLCEYGLSIGIDDVIPSHELILEKGVVLNNGYKKVDHEIEKYNRGEIQAKFGCSAQETLELIIKGELDDLRNQAGKVCYEHLPPQNKPLIMFNSGAKGSLINIAQMIACVGQQNVSGQRIQNGFVNRSLPHFEMDSLEPKSRGFVANSFFTGLDPQEFFFHTMSGREGLIDTAVKTAETGYMQRRLMKALEDLSVCYDHTVRTSDGQVVQFLYGDDGISPCSLGVFHMEDTLKMLQARSNSKQFGDYKGPILPPSEPPTLDLEALRAMKLPKFLQERLESLQYLKSDEYAYEMISNQLKCYLVIHRMGHKINVPLFPFEISRWTRFIYSLVKGFIPAKLSQHLNINSTGDCDMSKDSVSAVFRDFESDSLHWIERKAEEIAEYRQLEGAEPGRSEFTEWPSRNVIQKVCYQLDGNKRKRITYNMPVNKKYVITLRHLYNLCISCWRDYKNAIAEPGDAVGALGAQSIGEPGTQMTLKTFHFAGVASMNVTLGVPRIKEIINATANIQTPIIEVPLVSSKFEAALINKYRIEKTTIGNICKKFEDIYSPHGSFIILTIDQGICADLGLCISANHVKEVIVGYSSINKIRLDKNSIYVLDNDRLAILVPHTNCGLYMFQKQSLIDGLMSLVLSGEKFVKRGVIKKEGGEYHLAVEGYGLLNIMGIPGVVGTKVKSNHVIEVAKVLGIEAARSVIISEICKCMDAYSIEIDYRHMCLLGDVMTFRGEVLGINRFGIQKMRTSTLMLASFEETNEHLFEAAVHNRRDPICGVSECIITGKPIKLGTGSFDLLLY</sequence>
<keyword evidence="5 11" id="KW-0548">Nucleotidyltransferase</keyword>
<keyword evidence="14" id="KW-1185">Reference proteome</keyword>
<dbReference type="Pfam" id="PF04997">
    <property type="entry name" value="RNA_pol_Rpb1_1"/>
    <property type="match status" value="1"/>
</dbReference>
<dbReference type="Pfam" id="PF04998">
    <property type="entry name" value="RNA_pol_Rpb1_5"/>
    <property type="match status" value="1"/>
</dbReference>
<name>I7I9Q3_BABMR</name>
<dbReference type="InterPro" id="IPR044893">
    <property type="entry name" value="RNA_pol_Rpb1_clamp_domain"/>
</dbReference>
<organism evidence="13 14">
    <name type="scientific">Babesia microti (strain RI)</name>
    <dbReference type="NCBI Taxonomy" id="1133968"/>
    <lineage>
        <taxon>Eukaryota</taxon>
        <taxon>Sar</taxon>
        <taxon>Alveolata</taxon>
        <taxon>Apicomplexa</taxon>
        <taxon>Aconoidasida</taxon>
        <taxon>Piroplasmida</taxon>
        <taxon>Babesiidae</taxon>
        <taxon>Babesia</taxon>
    </lineage>
</organism>
<keyword evidence="4 11" id="KW-0808">Transferase</keyword>
<dbReference type="Gene3D" id="6.10.250.2940">
    <property type="match status" value="1"/>
</dbReference>
<dbReference type="GO" id="GO:0003677">
    <property type="term" value="F:DNA binding"/>
    <property type="evidence" value="ECO:0007669"/>
    <property type="project" value="InterPro"/>
</dbReference>
<dbReference type="PANTHER" id="PTHR48446">
    <property type="entry name" value="DNA-DIRECTED RNA POLYMERASE SUBUNIT BETA' N-TERMINAL SECTION"/>
    <property type="match status" value="1"/>
</dbReference>
<keyword evidence="7" id="KW-0862">Zinc</keyword>
<evidence type="ECO:0000256" key="5">
    <source>
        <dbReference type="ARBA" id="ARBA00022695"/>
    </source>
</evidence>
<dbReference type="InterPro" id="IPR035697">
    <property type="entry name" value="RNAP_III_RPC1_N"/>
</dbReference>
<dbReference type="Gene3D" id="4.10.860.120">
    <property type="entry name" value="RNA polymerase II, clamp domain"/>
    <property type="match status" value="1"/>
</dbReference>
<protein>
    <recommendedName>
        <fullName evidence="11">DNA-directed RNA polymerase subunit</fullName>
        <ecNumber evidence="11">2.7.7.6</ecNumber>
    </recommendedName>
</protein>
<evidence type="ECO:0000256" key="6">
    <source>
        <dbReference type="ARBA" id="ARBA00022723"/>
    </source>
</evidence>
<dbReference type="Pfam" id="PF00623">
    <property type="entry name" value="RNA_pol_Rpb1_2"/>
    <property type="match status" value="1"/>
</dbReference>
<dbReference type="GeneID" id="24425886"/>
<evidence type="ECO:0000256" key="9">
    <source>
        <dbReference type="ARBA" id="ARBA00023163"/>
    </source>
</evidence>
<dbReference type="GO" id="GO:0005634">
    <property type="term" value="C:nucleus"/>
    <property type="evidence" value="ECO:0007669"/>
    <property type="project" value="UniProtKB-SubCell"/>
</dbReference>
<dbReference type="EC" id="2.7.7.6" evidence="11"/>
<evidence type="ECO:0000259" key="12">
    <source>
        <dbReference type="SMART" id="SM00663"/>
    </source>
</evidence>
<dbReference type="FunFam" id="2.40.40.20:FF:000019">
    <property type="entry name" value="DNA-directed RNA polymerase II subunit RPB1"/>
    <property type="match status" value="1"/>
</dbReference>
<reference evidence="13 14" key="3">
    <citation type="journal article" date="2016" name="Sci. Rep.">
        <title>Genome-wide diversity and gene expression profiling of Babesia microti isolates identify polymorphic genes that mediate host-pathogen interactions.</title>
        <authorList>
            <person name="Silva J.C."/>
            <person name="Cornillot E."/>
            <person name="McCracken C."/>
            <person name="Usmani-Brown S."/>
            <person name="Dwivedi A."/>
            <person name="Ifeonu O.O."/>
            <person name="Crabtree J."/>
            <person name="Gotia H.T."/>
            <person name="Virji A.Z."/>
            <person name="Reynes C."/>
            <person name="Colinge J."/>
            <person name="Kumar V."/>
            <person name="Lawres L."/>
            <person name="Pazzi J.E."/>
            <person name="Pablo J.V."/>
            <person name="Hung C."/>
            <person name="Brancato J."/>
            <person name="Kumari P."/>
            <person name="Orvis J."/>
            <person name="Tretina K."/>
            <person name="Chibucos M."/>
            <person name="Ott S."/>
            <person name="Sadzewicz L."/>
            <person name="Sengamalay N."/>
            <person name="Shetty A.C."/>
            <person name="Su Q."/>
            <person name="Tallon L."/>
            <person name="Fraser C.M."/>
            <person name="Frutos R."/>
            <person name="Molina D.M."/>
            <person name="Krause P.J."/>
            <person name="Ben Mamoun C."/>
        </authorList>
    </citation>
    <scope>NUCLEOTIDE SEQUENCE [LARGE SCALE GENOMIC DNA]</scope>
    <source>
        <strain evidence="13 14">RI</strain>
    </source>
</reference>
<dbReference type="InterPro" id="IPR000722">
    <property type="entry name" value="RNA_pol_asu"/>
</dbReference>
<dbReference type="InterPro" id="IPR007081">
    <property type="entry name" value="RNA_pol_Rpb1_5"/>
</dbReference>
<dbReference type="Pfam" id="PF04983">
    <property type="entry name" value="RNA_pol_Rpb1_3"/>
    <property type="match status" value="1"/>
</dbReference>
<reference evidence="13 14" key="1">
    <citation type="journal article" date="2012" name="Nucleic Acids Res.">
        <title>Sequencing of the smallest Apicomplexan genome from the human pathogen Babesia microti.</title>
        <authorList>
            <person name="Cornillot E."/>
            <person name="Hadj-Kaddour K."/>
            <person name="Dassouli A."/>
            <person name="Noel B."/>
            <person name="Ranwez V."/>
            <person name="Vacherie B."/>
            <person name="Augagneur Y."/>
            <person name="Bres V."/>
            <person name="Duclos A."/>
            <person name="Randazzo S."/>
            <person name="Carcy B."/>
            <person name="Debierre-Grockiego F."/>
            <person name="Delbecq S."/>
            <person name="Moubri-Menage K."/>
            <person name="Shams-Eldin H."/>
            <person name="Usmani-Brown S."/>
            <person name="Bringaud F."/>
            <person name="Wincker P."/>
            <person name="Vivares C.P."/>
            <person name="Schwarz R.T."/>
            <person name="Schetters T.P."/>
            <person name="Krause P.J."/>
            <person name="Gorenflot A."/>
            <person name="Berry V."/>
            <person name="Barbe V."/>
            <person name="Ben Mamoun C."/>
        </authorList>
    </citation>
    <scope>NUCLEOTIDE SEQUENCE [LARGE SCALE GENOMIC DNA]</scope>
    <source>
        <strain evidence="13 14">RI</strain>
    </source>
</reference>
<dbReference type="InterPro" id="IPR035698">
    <property type="entry name" value="RNAP_III_Rpc1_C"/>
</dbReference>
<dbReference type="GO" id="GO:0000428">
    <property type="term" value="C:DNA-directed RNA polymerase complex"/>
    <property type="evidence" value="ECO:0007669"/>
    <property type="project" value="UniProtKB-KW"/>
</dbReference>
<dbReference type="InterPro" id="IPR042102">
    <property type="entry name" value="RNA_pol_Rpb1_3_sf"/>
</dbReference>
<dbReference type="GO" id="GO:0046872">
    <property type="term" value="F:metal ion binding"/>
    <property type="evidence" value="ECO:0007669"/>
    <property type="project" value="UniProtKB-KW"/>
</dbReference>
<dbReference type="InterPro" id="IPR038120">
    <property type="entry name" value="Rpb1_funnel_sf"/>
</dbReference>
<dbReference type="SMART" id="SM00663">
    <property type="entry name" value="RPOLA_N"/>
    <property type="match status" value="1"/>
</dbReference>
<accession>I7I9Q3</accession>
<dbReference type="VEuPathDB" id="PiroplasmaDB:BmR1_04g06210"/>
<evidence type="ECO:0000313" key="13">
    <source>
        <dbReference type="EMBL" id="CCF75439.1"/>
    </source>
</evidence>
<dbReference type="Gene3D" id="2.40.40.20">
    <property type="match status" value="1"/>
</dbReference>
<dbReference type="CDD" id="cd02583">
    <property type="entry name" value="RNAP_III_RPC1_N"/>
    <property type="match status" value="1"/>
</dbReference>
<dbReference type="OrthoDB" id="270392at2759"/>
<dbReference type="InterPro" id="IPR007080">
    <property type="entry name" value="RNA_pol_Rpb1_1"/>
</dbReference>
<feature type="domain" description="RNA polymerase N-terminal" evidence="12">
    <location>
        <begin position="222"/>
        <end position="528"/>
    </location>
</feature>
<evidence type="ECO:0000256" key="10">
    <source>
        <dbReference type="ARBA" id="ARBA00023242"/>
    </source>
</evidence>
<dbReference type="InterPro" id="IPR007083">
    <property type="entry name" value="RNA_pol_Rpb1_4"/>
</dbReference>
<keyword evidence="10" id="KW-0539">Nucleus</keyword>
<dbReference type="RefSeq" id="XP_012649847.1">
    <property type="nucleotide sequence ID" value="XM_012794393.1"/>
</dbReference>
<dbReference type="InterPro" id="IPR006592">
    <property type="entry name" value="RNA_pol_N"/>
</dbReference>
<dbReference type="GO" id="GO:0003899">
    <property type="term" value="F:DNA-directed RNA polymerase activity"/>
    <property type="evidence" value="ECO:0007669"/>
    <property type="project" value="UniProtKB-EC"/>
</dbReference>
<evidence type="ECO:0000256" key="7">
    <source>
        <dbReference type="ARBA" id="ARBA00022833"/>
    </source>
</evidence>
<dbReference type="Gene3D" id="1.10.150.390">
    <property type="match status" value="1"/>
</dbReference>
<dbReference type="Gene3D" id="6.20.50.80">
    <property type="match status" value="1"/>
</dbReference>
<evidence type="ECO:0000256" key="11">
    <source>
        <dbReference type="RuleBase" id="RU004279"/>
    </source>
</evidence>
<comment type="subcellular location">
    <subcellularLocation>
        <location evidence="1">Nucleus</location>
    </subcellularLocation>
</comment>
<dbReference type="Gene3D" id="1.10.132.30">
    <property type="match status" value="1"/>
</dbReference>